<sequence>MKELQATEHSLSRKGREMPVRVMELRDRPGGVVEQVVGHVLVFGHPGDGCLVRIHSRCLYGDALQSDDCDCGPELELAMDLIQDENGQGVLIYLEQEGRGEGLVVKAMGLRTGEQTGADTFDAYRILGHPIDSRSYDHAADALTHLGLRSVRLMTNNPDKLRAVQDAGLRVEAVPLATEPRSERAALYMEAKRRGANHSYPEPGGIAASGVRARTMGAVPRRADR</sequence>
<keyword evidence="4" id="KW-0686">Riboflavin biosynthesis</keyword>
<dbReference type="CDD" id="cd00641">
    <property type="entry name" value="GTP_cyclohydro2"/>
    <property type="match status" value="1"/>
</dbReference>
<gene>
    <name evidence="12" type="ORF">NSK11_contig00030-0016</name>
</gene>
<dbReference type="Proteomes" id="UP000037179">
    <property type="component" value="Unassembled WGS sequence"/>
</dbReference>
<dbReference type="GO" id="GO:0005525">
    <property type="term" value="F:GTP binding"/>
    <property type="evidence" value="ECO:0007669"/>
    <property type="project" value="UniProtKB-KW"/>
</dbReference>
<evidence type="ECO:0000256" key="9">
    <source>
        <dbReference type="ARBA" id="ARBA00023134"/>
    </source>
</evidence>
<protein>
    <recommendedName>
        <fullName evidence="3">GTP cyclohydrolase II</fullName>
        <ecNumber evidence="3">3.5.4.25</ecNumber>
    </recommendedName>
</protein>
<evidence type="ECO:0000256" key="1">
    <source>
        <dbReference type="ARBA" id="ARBA00001947"/>
    </source>
</evidence>
<dbReference type="AlphaFoldDB" id="A0ABC9YRV3"/>
<evidence type="ECO:0000256" key="8">
    <source>
        <dbReference type="ARBA" id="ARBA00022833"/>
    </source>
</evidence>
<evidence type="ECO:0000256" key="2">
    <source>
        <dbReference type="ARBA" id="ARBA00004853"/>
    </source>
</evidence>
<evidence type="ECO:0000256" key="5">
    <source>
        <dbReference type="ARBA" id="ARBA00022723"/>
    </source>
</evidence>
<keyword evidence="5" id="KW-0479">Metal-binding</keyword>
<accession>A0ABC9YRV3</accession>
<dbReference type="InterPro" id="IPR000926">
    <property type="entry name" value="RibA"/>
</dbReference>
<dbReference type="GO" id="GO:0046872">
    <property type="term" value="F:metal ion binding"/>
    <property type="evidence" value="ECO:0007669"/>
    <property type="project" value="UniProtKB-KW"/>
</dbReference>
<comment type="pathway">
    <text evidence="2">Cofactor biosynthesis; riboflavin biosynthesis; 5-amino-6-(D-ribitylamino)uracil from GTP: step 1/4.</text>
</comment>
<dbReference type="SUPFAM" id="SSF142695">
    <property type="entry name" value="RibA-like"/>
    <property type="match status" value="1"/>
</dbReference>
<evidence type="ECO:0000256" key="6">
    <source>
        <dbReference type="ARBA" id="ARBA00022741"/>
    </source>
</evidence>
<dbReference type="PANTHER" id="PTHR21327:SF18">
    <property type="entry name" value="3,4-DIHYDROXY-2-BUTANONE 4-PHOSPHATE SYNTHASE"/>
    <property type="match status" value="1"/>
</dbReference>
<keyword evidence="6" id="KW-0547">Nucleotide-binding</keyword>
<reference evidence="13" key="1">
    <citation type="submission" date="2015-07" db="EMBL/GenBank/DDBJ databases">
        <title>Nocardia seriolae U-1 whole genome shotgun sequence.</title>
        <authorList>
            <person name="Imajoh M."/>
            <person name="Fukumoto Y."/>
            <person name="Sukeda M."/>
            <person name="Yamane J."/>
            <person name="Yamasaki K."/>
            <person name="Shimizu M."/>
            <person name="Ohnishi K."/>
            <person name="Oshima S."/>
        </authorList>
    </citation>
    <scope>NUCLEOTIDE SEQUENCE [LARGE SCALE GENOMIC DNA]</scope>
    <source>
        <strain evidence="13">U-1</strain>
    </source>
</reference>
<comment type="catalytic activity">
    <reaction evidence="10">
        <text>GTP + 4 H2O = 2,5-diamino-6-hydroxy-4-(5-phosphoribosylamino)-pyrimidine + formate + 2 phosphate + 3 H(+)</text>
        <dbReference type="Rhea" id="RHEA:23704"/>
        <dbReference type="ChEBI" id="CHEBI:15377"/>
        <dbReference type="ChEBI" id="CHEBI:15378"/>
        <dbReference type="ChEBI" id="CHEBI:15740"/>
        <dbReference type="ChEBI" id="CHEBI:37565"/>
        <dbReference type="ChEBI" id="CHEBI:43474"/>
        <dbReference type="ChEBI" id="CHEBI:58614"/>
        <dbReference type="EC" id="3.5.4.25"/>
    </reaction>
</comment>
<evidence type="ECO:0000256" key="7">
    <source>
        <dbReference type="ARBA" id="ARBA00022801"/>
    </source>
</evidence>
<evidence type="ECO:0000256" key="3">
    <source>
        <dbReference type="ARBA" id="ARBA00012762"/>
    </source>
</evidence>
<dbReference type="InterPro" id="IPR036144">
    <property type="entry name" value="RibA-like_sf"/>
</dbReference>
<evidence type="ECO:0000256" key="4">
    <source>
        <dbReference type="ARBA" id="ARBA00022619"/>
    </source>
</evidence>
<dbReference type="GeneID" id="93374719"/>
<keyword evidence="9" id="KW-0342">GTP-binding</keyword>
<dbReference type="Gene3D" id="3.40.50.10990">
    <property type="entry name" value="GTP cyclohydrolase II"/>
    <property type="match status" value="1"/>
</dbReference>
<reference evidence="12 13" key="2">
    <citation type="journal article" date="2016" name="Genome Announc.">
        <title>Draft Genome Sequence of Erythromycin- and Oxytetracycline-Sensitive Nocardia seriolae Strain U-1 (NBRC 110359).</title>
        <authorList>
            <person name="Imajoh M."/>
            <person name="Sukeda M."/>
            <person name="Shimizu M."/>
            <person name="Yamane J."/>
            <person name="Ohnishi K."/>
            <person name="Oshima S."/>
        </authorList>
    </citation>
    <scope>NUCLEOTIDE SEQUENCE [LARGE SCALE GENOMIC DNA]</scope>
    <source>
        <strain evidence="12 13">U-1</strain>
    </source>
</reference>
<feature type="domain" description="GTP cyclohydrolase II" evidence="11">
    <location>
        <begin position="40"/>
        <end position="172"/>
    </location>
</feature>
<dbReference type="RefSeq" id="WP_228102789.1">
    <property type="nucleotide sequence ID" value="NZ_AP017900.1"/>
</dbReference>
<comment type="caution">
    <text evidence="12">The sequence shown here is derived from an EMBL/GenBank/DDBJ whole genome shotgun (WGS) entry which is preliminary data.</text>
</comment>
<dbReference type="InterPro" id="IPR032677">
    <property type="entry name" value="GTP_cyclohydro_II"/>
</dbReference>
<evidence type="ECO:0000256" key="10">
    <source>
        <dbReference type="ARBA" id="ARBA00049295"/>
    </source>
</evidence>
<evidence type="ECO:0000313" key="12">
    <source>
        <dbReference type="EMBL" id="GAP28187.1"/>
    </source>
</evidence>
<keyword evidence="13" id="KW-1185">Reference proteome</keyword>
<dbReference type="GO" id="GO:0009231">
    <property type="term" value="P:riboflavin biosynthetic process"/>
    <property type="evidence" value="ECO:0007669"/>
    <property type="project" value="UniProtKB-KW"/>
</dbReference>
<keyword evidence="8" id="KW-0862">Zinc</keyword>
<comment type="cofactor">
    <cofactor evidence="1">
        <name>Zn(2+)</name>
        <dbReference type="ChEBI" id="CHEBI:29105"/>
    </cofactor>
</comment>
<organism evidence="12 13">
    <name type="scientific">Nocardia seriolae</name>
    <dbReference type="NCBI Taxonomy" id="37332"/>
    <lineage>
        <taxon>Bacteria</taxon>
        <taxon>Bacillati</taxon>
        <taxon>Actinomycetota</taxon>
        <taxon>Actinomycetes</taxon>
        <taxon>Mycobacteriales</taxon>
        <taxon>Nocardiaceae</taxon>
        <taxon>Nocardia</taxon>
    </lineage>
</organism>
<dbReference type="PANTHER" id="PTHR21327">
    <property type="entry name" value="GTP CYCLOHYDROLASE II-RELATED"/>
    <property type="match status" value="1"/>
</dbReference>
<proteinExistence type="predicted"/>
<dbReference type="EMBL" id="BBYQ01000030">
    <property type="protein sequence ID" value="GAP28187.1"/>
    <property type="molecule type" value="Genomic_DNA"/>
</dbReference>
<evidence type="ECO:0000259" key="11">
    <source>
        <dbReference type="Pfam" id="PF00925"/>
    </source>
</evidence>
<evidence type="ECO:0000313" key="13">
    <source>
        <dbReference type="Proteomes" id="UP000037179"/>
    </source>
</evidence>
<keyword evidence="7" id="KW-0378">Hydrolase</keyword>
<name>A0ABC9YRV3_9NOCA</name>
<dbReference type="GO" id="GO:0003935">
    <property type="term" value="F:GTP cyclohydrolase II activity"/>
    <property type="evidence" value="ECO:0007669"/>
    <property type="project" value="UniProtKB-EC"/>
</dbReference>
<dbReference type="EC" id="3.5.4.25" evidence="3"/>
<dbReference type="Pfam" id="PF00925">
    <property type="entry name" value="GTP_cyclohydro2"/>
    <property type="match status" value="1"/>
</dbReference>